<gene>
    <name evidence="2" type="ORF">B0A50_00943</name>
</gene>
<dbReference type="AlphaFoldDB" id="A0A4U0UBI3"/>
<evidence type="ECO:0000313" key="2">
    <source>
        <dbReference type="EMBL" id="TKA32718.1"/>
    </source>
</evidence>
<dbReference type="EMBL" id="NAJL01000004">
    <property type="protein sequence ID" value="TKA32718.1"/>
    <property type="molecule type" value="Genomic_DNA"/>
</dbReference>
<organism evidence="2 3">
    <name type="scientific">Salinomyces thailandicus</name>
    <dbReference type="NCBI Taxonomy" id="706561"/>
    <lineage>
        <taxon>Eukaryota</taxon>
        <taxon>Fungi</taxon>
        <taxon>Dikarya</taxon>
        <taxon>Ascomycota</taxon>
        <taxon>Pezizomycotina</taxon>
        <taxon>Dothideomycetes</taxon>
        <taxon>Dothideomycetidae</taxon>
        <taxon>Mycosphaerellales</taxon>
        <taxon>Teratosphaeriaceae</taxon>
        <taxon>Salinomyces</taxon>
    </lineage>
</organism>
<feature type="compositionally biased region" description="Polar residues" evidence="1">
    <location>
        <begin position="1"/>
        <end position="14"/>
    </location>
</feature>
<proteinExistence type="predicted"/>
<dbReference type="OrthoDB" id="20105at2759"/>
<feature type="compositionally biased region" description="Polar residues" evidence="1">
    <location>
        <begin position="105"/>
        <end position="114"/>
    </location>
</feature>
<feature type="region of interest" description="Disordered" evidence="1">
    <location>
        <begin position="1"/>
        <end position="132"/>
    </location>
</feature>
<feature type="compositionally biased region" description="Basic and acidic residues" evidence="1">
    <location>
        <begin position="117"/>
        <end position="132"/>
    </location>
</feature>
<feature type="compositionally biased region" description="Polar residues" evidence="1">
    <location>
        <begin position="21"/>
        <end position="32"/>
    </location>
</feature>
<comment type="caution">
    <text evidence="2">The sequence shown here is derived from an EMBL/GenBank/DDBJ whole genome shotgun (WGS) entry which is preliminary data.</text>
</comment>
<dbReference type="Proteomes" id="UP000308549">
    <property type="component" value="Unassembled WGS sequence"/>
</dbReference>
<keyword evidence="3" id="KW-1185">Reference proteome</keyword>
<accession>A0A4U0UBI3</accession>
<feature type="compositionally biased region" description="Polar residues" evidence="1">
    <location>
        <begin position="85"/>
        <end position="96"/>
    </location>
</feature>
<name>A0A4U0UBI3_9PEZI</name>
<reference evidence="2 3" key="1">
    <citation type="submission" date="2017-03" db="EMBL/GenBank/DDBJ databases">
        <title>Genomes of endolithic fungi from Antarctica.</title>
        <authorList>
            <person name="Coleine C."/>
            <person name="Masonjones S."/>
            <person name="Stajich J.E."/>
        </authorList>
    </citation>
    <scope>NUCLEOTIDE SEQUENCE [LARGE SCALE GENOMIC DNA]</scope>
    <source>
        <strain evidence="2 3">CCFEE 6315</strain>
    </source>
</reference>
<sequence length="190" mass="20884">MSSNNYYNAPSGGSNIPPYPQEQQSQNNTDPYQQPPAQPAENPWQDQQGHAPPGIEEYHGQNLQQAYPGGQSQYYAPPSGPPPGQANQHQPHNSSGGEFAPGNIPVTSGQQPRRSGTFKESDFVPESERGEQREAIQQFEMVKPQSHEDREMEDLQREFPGVDGSLIAALYGEHKDAGATREMLRELASG</sequence>
<evidence type="ECO:0008006" key="4">
    <source>
        <dbReference type="Google" id="ProtNLM"/>
    </source>
</evidence>
<feature type="compositionally biased region" description="Polar residues" evidence="1">
    <location>
        <begin position="61"/>
        <end position="74"/>
    </location>
</feature>
<evidence type="ECO:0000313" key="3">
    <source>
        <dbReference type="Proteomes" id="UP000308549"/>
    </source>
</evidence>
<protein>
    <recommendedName>
        <fullName evidence="4">CUE domain-containing protein</fullName>
    </recommendedName>
</protein>
<evidence type="ECO:0000256" key="1">
    <source>
        <dbReference type="SAM" id="MobiDB-lite"/>
    </source>
</evidence>